<protein>
    <submittedName>
        <fullName evidence="1">Uncharacterized protein</fullName>
    </submittedName>
</protein>
<reference evidence="1 2" key="1">
    <citation type="submission" date="2021-07" db="EMBL/GenBank/DDBJ databases">
        <authorList>
            <consortium name="Genoscope - CEA"/>
            <person name="William W."/>
        </authorList>
    </citation>
    <scope>NUCLEOTIDE SEQUENCE [LARGE SCALE GENOMIC DNA]</scope>
</reference>
<proteinExistence type="predicted"/>
<feature type="non-terminal residue" evidence="1">
    <location>
        <position position="66"/>
    </location>
</feature>
<name>A0A8D9LUM1_BRACM</name>
<dbReference type="Gramene" id="A01p14420.2_BraZ1">
    <property type="protein sequence ID" value="A01p14420.2_BraZ1.CDS"/>
    <property type="gene ID" value="A01g14420.2_BraZ1"/>
</dbReference>
<evidence type="ECO:0000313" key="1">
    <source>
        <dbReference type="EMBL" id="CAG7887366.1"/>
    </source>
</evidence>
<gene>
    <name evidence="1" type="ORF">BRAPAZ1V2_A01P14420.2</name>
</gene>
<dbReference type="EMBL" id="LS974617">
    <property type="protein sequence ID" value="CAG7887366.1"/>
    <property type="molecule type" value="Genomic_DNA"/>
</dbReference>
<organism evidence="1 2">
    <name type="scientific">Brassica campestris</name>
    <name type="common">Field mustard</name>
    <dbReference type="NCBI Taxonomy" id="3711"/>
    <lineage>
        <taxon>Eukaryota</taxon>
        <taxon>Viridiplantae</taxon>
        <taxon>Streptophyta</taxon>
        <taxon>Embryophyta</taxon>
        <taxon>Tracheophyta</taxon>
        <taxon>Spermatophyta</taxon>
        <taxon>Magnoliopsida</taxon>
        <taxon>eudicotyledons</taxon>
        <taxon>Gunneridae</taxon>
        <taxon>Pentapetalae</taxon>
        <taxon>rosids</taxon>
        <taxon>malvids</taxon>
        <taxon>Brassicales</taxon>
        <taxon>Brassicaceae</taxon>
        <taxon>Brassiceae</taxon>
        <taxon>Brassica</taxon>
    </lineage>
</organism>
<feature type="non-terminal residue" evidence="1">
    <location>
        <position position="1"/>
    </location>
</feature>
<evidence type="ECO:0000313" key="2">
    <source>
        <dbReference type="Proteomes" id="UP000694005"/>
    </source>
</evidence>
<accession>A0A8D9LUM1</accession>
<sequence length="66" mass="7562">IFTYCRLETLGCQTLNRAKEHGSVDALKFSVMNLQMRIRRVICSALELLELSGSWIASIIQDCWQT</sequence>
<dbReference type="Proteomes" id="UP000694005">
    <property type="component" value="Chromosome A01"/>
</dbReference>
<dbReference type="AlphaFoldDB" id="A0A8D9LUM1"/>